<evidence type="ECO:0000259" key="2">
    <source>
        <dbReference type="Pfam" id="PF00496"/>
    </source>
</evidence>
<sequence>MSSPARRLAAAAAAALLAAPALAGVRPAYGGTVRMSLPAVPRVLDPARAWEPADLAAVRALHAPLLDVGPDGRLAPGLLAEVPLPEAGARAFRLRLAPGLRFSDGTPITAADVGASLARLLAREPPSPHAWVALPILGADAVLEGRAPVMAGLQVLSERELLVTLAFPLPEFPWALATLPASVVSPRGAGAGPFVLVTQDARQARLAPNPNARRGRPFADALVLSGADARGAARALGAGDVDLVLRPEPAGGVAAGATPALLATVAAVNGPRLGAGAPAVRRALARVDRGELARLFARGPAAPLETVVPPALIAGQRAPEPDGGGGPPPARVVLLVSAGVPDQRALAERLQVKLFDRGVRASVEEEPAARFAARVAAEDYDVALVPVPVLALAPALAAGEIALAVRGPAAARRAMADLAGAPPESLRDRLAGLARALDVVPLVATGLRASAAPALQGVAPRPDGGVDPGDLWLLGGGR</sequence>
<gene>
    <name evidence="3" type="ORF">AMOR_39060</name>
</gene>
<dbReference type="InterPro" id="IPR000914">
    <property type="entry name" value="SBP_5_dom"/>
</dbReference>
<feature type="domain" description="Solute-binding protein family 5" evidence="2">
    <location>
        <begin position="77"/>
        <end position="384"/>
    </location>
</feature>
<dbReference type="RefSeq" id="WP_248353424.1">
    <property type="nucleotide sequence ID" value="NZ_AP025591.1"/>
</dbReference>
<protein>
    <recommendedName>
        <fullName evidence="2">Solute-binding protein family 5 domain-containing protein</fullName>
    </recommendedName>
</protein>
<organism evidence="3 4">
    <name type="scientific">Anaeromyxobacter oryzae</name>
    <dbReference type="NCBI Taxonomy" id="2918170"/>
    <lineage>
        <taxon>Bacteria</taxon>
        <taxon>Pseudomonadati</taxon>
        <taxon>Myxococcota</taxon>
        <taxon>Myxococcia</taxon>
        <taxon>Myxococcales</taxon>
        <taxon>Cystobacterineae</taxon>
        <taxon>Anaeromyxobacteraceae</taxon>
        <taxon>Anaeromyxobacter</taxon>
    </lineage>
</organism>
<proteinExistence type="predicted"/>
<keyword evidence="1" id="KW-0732">Signal</keyword>
<dbReference type="InterPro" id="IPR039424">
    <property type="entry name" value="SBP_5"/>
</dbReference>
<dbReference type="PANTHER" id="PTHR30290:SF65">
    <property type="entry name" value="MONOACYL PHOSPHATIDYLINOSITOL TETRAMANNOSIDE-BINDING PROTEIN LPQW-RELATED"/>
    <property type="match status" value="1"/>
</dbReference>
<feature type="signal peptide" evidence="1">
    <location>
        <begin position="1"/>
        <end position="23"/>
    </location>
</feature>
<feature type="chain" id="PRO_5045704171" description="Solute-binding protein family 5 domain-containing protein" evidence="1">
    <location>
        <begin position="24"/>
        <end position="478"/>
    </location>
</feature>
<dbReference type="Gene3D" id="3.40.190.10">
    <property type="entry name" value="Periplasmic binding protein-like II"/>
    <property type="match status" value="1"/>
</dbReference>
<evidence type="ECO:0000313" key="3">
    <source>
        <dbReference type="EMBL" id="BDG04910.1"/>
    </source>
</evidence>
<keyword evidence="4" id="KW-1185">Reference proteome</keyword>
<accession>A0ABM7WZJ5</accession>
<dbReference type="PANTHER" id="PTHR30290">
    <property type="entry name" value="PERIPLASMIC BINDING COMPONENT OF ABC TRANSPORTER"/>
    <property type="match status" value="1"/>
</dbReference>
<dbReference type="Pfam" id="PF00496">
    <property type="entry name" value="SBP_bac_5"/>
    <property type="match status" value="1"/>
</dbReference>
<dbReference type="SUPFAM" id="SSF53850">
    <property type="entry name" value="Periplasmic binding protein-like II"/>
    <property type="match status" value="1"/>
</dbReference>
<dbReference type="EMBL" id="AP025591">
    <property type="protein sequence ID" value="BDG04910.1"/>
    <property type="molecule type" value="Genomic_DNA"/>
</dbReference>
<evidence type="ECO:0000313" key="4">
    <source>
        <dbReference type="Proteomes" id="UP001162891"/>
    </source>
</evidence>
<reference evidence="4" key="1">
    <citation type="journal article" date="2022" name="Int. J. Syst. Evol. Microbiol.">
        <title>Anaeromyxobacter oryzae sp. nov., Anaeromyxobacter diazotrophicus sp. nov. and Anaeromyxobacter paludicola sp. nov., isolated from paddy soils.</title>
        <authorList>
            <person name="Itoh H."/>
            <person name="Xu Z."/>
            <person name="Mise K."/>
            <person name="Masuda Y."/>
            <person name="Ushijima N."/>
            <person name="Hayakawa C."/>
            <person name="Shiratori Y."/>
            <person name="Senoo K."/>
        </authorList>
    </citation>
    <scope>NUCLEOTIDE SEQUENCE [LARGE SCALE GENOMIC DNA]</scope>
    <source>
        <strain evidence="4">Red232</strain>
    </source>
</reference>
<evidence type="ECO:0000256" key="1">
    <source>
        <dbReference type="SAM" id="SignalP"/>
    </source>
</evidence>
<dbReference type="Proteomes" id="UP001162891">
    <property type="component" value="Chromosome"/>
</dbReference>
<name>A0ABM7WZJ5_9BACT</name>